<name>A0A6L6X7Q9_9ACTN</name>
<protein>
    <submittedName>
        <fullName evidence="2">Uncharacterized protein</fullName>
    </submittedName>
</protein>
<evidence type="ECO:0000313" key="2">
    <source>
        <dbReference type="EMBL" id="MVO89848.1"/>
    </source>
</evidence>
<gene>
    <name evidence="2" type="ORF">GPA10_35125</name>
</gene>
<evidence type="ECO:0000313" key="3">
    <source>
        <dbReference type="Proteomes" id="UP000483802"/>
    </source>
</evidence>
<accession>A0A6L6X7Q9</accession>
<dbReference type="AlphaFoldDB" id="A0A6L6X7Q9"/>
<proteinExistence type="predicted"/>
<dbReference type="EMBL" id="WPNZ01000027">
    <property type="protein sequence ID" value="MVO89848.1"/>
    <property type="molecule type" value="Genomic_DNA"/>
</dbReference>
<keyword evidence="3" id="KW-1185">Reference proteome</keyword>
<dbReference type="Proteomes" id="UP000483802">
    <property type="component" value="Unassembled WGS sequence"/>
</dbReference>
<evidence type="ECO:0000256" key="1">
    <source>
        <dbReference type="SAM" id="MobiDB-lite"/>
    </source>
</evidence>
<feature type="region of interest" description="Disordered" evidence="1">
    <location>
        <begin position="1"/>
        <end position="23"/>
    </location>
</feature>
<sequence length="58" mass="6421">MVTVVHEPGGTLRRHRLNHRPQKDVATGCRAITRMAREVLETTEQAVGQMLVADVDLG</sequence>
<reference evidence="2 3" key="1">
    <citation type="submission" date="2019-11" db="EMBL/GenBank/DDBJ databases">
        <title>Streptomyces typhae sp. nov., a novel endophytic actinomycete isolated from the root of cattail pollen (Typha angustifolia L.).</title>
        <authorList>
            <person name="Peng C."/>
        </authorList>
    </citation>
    <scope>NUCLEOTIDE SEQUENCE [LARGE SCALE GENOMIC DNA]</scope>
    <source>
        <strain evidence="3">p1417</strain>
    </source>
</reference>
<comment type="caution">
    <text evidence="2">The sequence shown here is derived from an EMBL/GenBank/DDBJ whole genome shotgun (WGS) entry which is preliminary data.</text>
</comment>
<dbReference type="RefSeq" id="WP_157168976.1">
    <property type="nucleotide sequence ID" value="NZ_WPNZ01000027.1"/>
</dbReference>
<organism evidence="2 3">
    <name type="scientific">Streptomyces typhae</name>
    <dbReference type="NCBI Taxonomy" id="2681492"/>
    <lineage>
        <taxon>Bacteria</taxon>
        <taxon>Bacillati</taxon>
        <taxon>Actinomycetota</taxon>
        <taxon>Actinomycetes</taxon>
        <taxon>Kitasatosporales</taxon>
        <taxon>Streptomycetaceae</taxon>
        <taxon>Streptomyces</taxon>
    </lineage>
</organism>